<gene>
    <name evidence="1" type="ORF">T4A_5669</name>
</gene>
<organism evidence="1 2">
    <name type="scientific">Trichinella pseudospiralis</name>
    <name type="common">Parasitic roundworm</name>
    <dbReference type="NCBI Taxonomy" id="6337"/>
    <lineage>
        <taxon>Eukaryota</taxon>
        <taxon>Metazoa</taxon>
        <taxon>Ecdysozoa</taxon>
        <taxon>Nematoda</taxon>
        <taxon>Enoplea</taxon>
        <taxon>Dorylaimia</taxon>
        <taxon>Trichinellida</taxon>
        <taxon>Trichinellidae</taxon>
        <taxon>Trichinella</taxon>
    </lineage>
</organism>
<sequence>MGSNRLIPIMSDLRVLQEMAKILFLKFEDFLIAI</sequence>
<proteinExistence type="predicted"/>
<comment type="caution">
    <text evidence="1">The sequence shown here is derived from an EMBL/GenBank/DDBJ whole genome shotgun (WGS) entry which is preliminary data.</text>
</comment>
<evidence type="ECO:0000313" key="2">
    <source>
        <dbReference type="Proteomes" id="UP000054632"/>
    </source>
</evidence>
<dbReference type="EMBL" id="JYDR01005914">
    <property type="protein sequence ID" value="KRY25754.1"/>
    <property type="molecule type" value="Genomic_DNA"/>
</dbReference>
<name>A0A0V1AMG1_TRIPS</name>
<evidence type="ECO:0000313" key="1">
    <source>
        <dbReference type="EMBL" id="KRY25754.1"/>
    </source>
</evidence>
<accession>A0A0V1AMG1</accession>
<protein>
    <submittedName>
        <fullName evidence="1">Uncharacterized protein</fullName>
    </submittedName>
</protein>
<dbReference type="Proteomes" id="UP000054632">
    <property type="component" value="Unassembled WGS sequence"/>
</dbReference>
<reference evidence="1 2" key="1">
    <citation type="submission" date="2015-01" db="EMBL/GenBank/DDBJ databases">
        <title>Evolution of Trichinella species and genotypes.</title>
        <authorList>
            <person name="Korhonen P.K."/>
            <person name="Edoardo P."/>
            <person name="Giuseppe L.R."/>
            <person name="Gasser R.B."/>
        </authorList>
    </citation>
    <scope>NUCLEOTIDE SEQUENCE [LARGE SCALE GENOMIC DNA]</scope>
    <source>
        <strain evidence="1">ISS13</strain>
    </source>
</reference>
<dbReference type="AlphaFoldDB" id="A0A0V1AMG1"/>